<name>A0A5S6QE12_TRIMR</name>
<dbReference type="Pfam" id="PF25969">
    <property type="entry name" value="NUDT9_N"/>
    <property type="match status" value="1"/>
</dbReference>
<dbReference type="Gene3D" id="3.90.79.10">
    <property type="entry name" value="Nucleoside Triphosphate Pyrophosphohydrolase"/>
    <property type="match status" value="1"/>
</dbReference>
<organism evidence="2 3">
    <name type="scientific">Trichuris muris</name>
    <name type="common">Mouse whipworm</name>
    <dbReference type="NCBI Taxonomy" id="70415"/>
    <lineage>
        <taxon>Eukaryota</taxon>
        <taxon>Metazoa</taxon>
        <taxon>Ecdysozoa</taxon>
        <taxon>Nematoda</taxon>
        <taxon>Enoplea</taxon>
        <taxon>Dorylaimia</taxon>
        <taxon>Trichinellida</taxon>
        <taxon>Trichuridae</taxon>
        <taxon>Trichuris</taxon>
    </lineage>
</organism>
<dbReference type="Proteomes" id="UP000046395">
    <property type="component" value="Unassembled WGS sequence"/>
</dbReference>
<dbReference type="STRING" id="70415.A0A5S6QE12"/>
<dbReference type="PANTHER" id="PTHR13030:SF8">
    <property type="entry name" value="ADP-RIBOSE PYROPHOSPHATASE, MITOCHONDRIAL"/>
    <property type="match status" value="1"/>
</dbReference>
<sequence length="468" mass="51457">MLLVGLPVFLITLHTVRVLLAKEDFITFGSVELPNNGTLQPRSTQYATWEKKSGYCQQPLLIPSTDCYRQRITTCICLRALQQTMCDREEVIGKGNGTECNFSVETELLSCKIEQVVKGENASTVKGIVCVRGGSYEHKELYTVMQNASLCELLQYAGTPYRRLTVSEENTGWHLSLPLYKPEAYSETFTGIEEDFCKKEADSVDQSSSLPLNPLGRTGFGGRGILPCWGSNAIIIPLIMRKKKGQTEVLVDLRAWNNGAHLELPYALEVDVDKYPLGRKLTRSLRRAIMQNSSGPKATQVMQSILKSSKERQTVLYKAVVPDSVNTDNAWLQSLAFVHVDKDRSNIGAFDFKVEEAELGVGWRNIKNATVDPSQMLLFSLLPSNVANDLIKRKSGRNPAAEALLKVLRSAANLTVSSKDLGGKVVFEGVVGLLAGLAILFELIGSLKNVVKAVKPPAAPSHPPTFVA</sequence>
<evidence type="ECO:0000256" key="1">
    <source>
        <dbReference type="SAM" id="SignalP"/>
    </source>
</evidence>
<dbReference type="WBParaSite" id="TMUE_1000005157.1">
    <property type="protein sequence ID" value="TMUE_1000005157.1"/>
    <property type="gene ID" value="WBGene00285307"/>
</dbReference>
<dbReference type="GO" id="GO:0047631">
    <property type="term" value="F:ADP-ribose diphosphatase activity"/>
    <property type="evidence" value="ECO:0007669"/>
    <property type="project" value="InterPro"/>
</dbReference>
<reference evidence="3" key="1">
    <citation type="submission" date="2019-12" db="UniProtKB">
        <authorList>
            <consortium name="WormBaseParasite"/>
        </authorList>
    </citation>
    <scope>IDENTIFICATION</scope>
</reference>
<feature type="signal peptide" evidence="1">
    <location>
        <begin position="1"/>
        <end position="21"/>
    </location>
</feature>
<feature type="chain" id="PRO_5024344157" evidence="1">
    <location>
        <begin position="22"/>
        <end position="468"/>
    </location>
</feature>
<accession>A0A5S6QE12</accession>
<dbReference type="AlphaFoldDB" id="A0A5S6QE12"/>
<protein>
    <submittedName>
        <fullName evidence="3">Uncharacterized protein</fullName>
    </submittedName>
</protein>
<evidence type="ECO:0000313" key="3">
    <source>
        <dbReference type="WBParaSite" id="TMUE_1000005157.1"/>
    </source>
</evidence>
<dbReference type="PANTHER" id="PTHR13030">
    <property type="entry name" value="NUDIX HYDROLASE"/>
    <property type="match status" value="1"/>
</dbReference>
<evidence type="ECO:0000313" key="2">
    <source>
        <dbReference type="Proteomes" id="UP000046395"/>
    </source>
</evidence>
<keyword evidence="2" id="KW-1185">Reference proteome</keyword>
<dbReference type="InterPro" id="IPR039989">
    <property type="entry name" value="NUDT9"/>
</dbReference>
<keyword evidence="1" id="KW-0732">Signal</keyword>
<proteinExistence type="predicted"/>